<dbReference type="GO" id="GO:0016757">
    <property type="term" value="F:glycosyltransferase activity"/>
    <property type="evidence" value="ECO:0007669"/>
    <property type="project" value="UniProtKB-KW"/>
</dbReference>
<keyword evidence="3" id="KW-0328">Glycosyltransferase</keyword>
<dbReference type="Pfam" id="PF00535">
    <property type="entry name" value="Glycos_transf_2"/>
    <property type="match status" value="1"/>
</dbReference>
<dbReference type="CDD" id="cd04179">
    <property type="entry name" value="DPM_DPG-synthase_like"/>
    <property type="match status" value="1"/>
</dbReference>
<evidence type="ECO:0000256" key="2">
    <source>
        <dbReference type="ARBA" id="ARBA00006739"/>
    </source>
</evidence>
<proteinExistence type="inferred from homology"/>
<evidence type="ECO:0000256" key="5">
    <source>
        <dbReference type="ARBA" id="ARBA00022842"/>
    </source>
</evidence>
<keyword evidence="8" id="KW-1185">Reference proteome</keyword>
<dbReference type="EMBL" id="JAABNR010000008">
    <property type="protein sequence ID" value="NBZ87936.1"/>
    <property type="molecule type" value="Genomic_DNA"/>
</dbReference>
<dbReference type="InterPro" id="IPR050256">
    <property type="entry name" value="Glycosyltransferase_2"/>
</dbReference>
<dbReference type="Proteomes" id="UP001193501">
    <property type="component" value="Unassembled WGS sequence"/>
</dbReference>
<keyword evidence="5" id="KW-0460">Magnesium</keyword>
<comment type="caution">
    <text evidence="7">The sequence shown here is derived from an EMBL/GenBank/DDBJ whole genome shotgun (WGS) entry which is preliminary data.</text>
</comment>
<evidence type="ECO:0000313" key="7">
    <source>
        <dbReference type="EMBL" id="NBZ87936.1"/>
    </source>
</evidence>
<organism evidence="7 8">
    <name type="scientific">Stagnihabitans tardus</name>
    <dbReference type="NCBI Taxonomy" id="2699202"/>
    <lineage>
        <taxon>Bacteria</taxon>
        <taxon>Pseudomonadati</taxon>
        <taxon>Pseudomonadota</taxon>
        <taxon>Alphaproteobacteria</taxon>
        <taxon>Rhodobacterales</taxon>
        <taxon>Paracoccaceae</taxon>
        <taxon>Stagnihabitans</taxon>
    </lineage>
</organism>
<dbReference type="Gene3D" id="3.90.550.10">
    <property type="entry name" value="Spore Coat Polysaccharide Biosynthesis Protein SpsA, Chain A"/>
    <property type="match status" value="1"/>
</dbReference>
<accession>A0AAE5BUI0</accession>
<dbReference type="InterPro" id="IPR029044">
    <property type="entry name" value="Nucleotide-diphossugar_trans"/>
</dbReference>
<keyword evidence="4" id="KW-0808">Transferase</keyword>
<name>A0AAE5BUI0_9RHOB</name>
<protein>
    <submittedName>
        <fullName evidence="7">Glycosyltransferase</fullName>
    </submittedName>
</protein>
<evidence type="ECO:0000259" key="6">
    <source>
        <dbReference type="Pfam" id="PF00535"/>
    </source>
</evidence>
<evidence type="ECO:0000256" key="4">
    <source>
        <dbReference type="ARBA" id="ARBA00022679"/>
    </source>
</evidence>
<sequence>MRLTCIIPAYNEAARLGSVLQAVIGHPLIDEVLVVDDGSSDGTSEVARGYPVRLITLAQNGGKTAALARGFAETASEVVLLIDADLVGLSPAHLTALIAPVKEGRAAMSISLRDNAPGPWRWIGLDYISGERAIRRDLIAGQDEALRRLPKFGFEVFLNGLAIKAGVKIAVVRLPGVVSPLKSAKYGFWAGIWGDVLMMRDLFRAVPPLGLIRQIIAMRRMRV</sequence>
<evidence type="ECO:0000256" key="3">
    <source>
        <dbReference type="ARBA" id="ARBA00022676"/>
    </source>
</evidence>
<feature type="domain" description="Glycosyltransferase 2-like" evidence="6">
    <location>
        <begin position="5"/>
        <end position="128"/>
    </location>
</feature>
<dbReference type="PANTHER" id="PTHR48090:SF10">
    <property type="entry name" value="GLUCOSYL-3-PHOSPHOGLYCERATE SYNTHASE"/>
    <property type="match status" value="1"/>
</dbReference>
<dbReference type="PANTHER" id="PTHR48090">
    <property type="entry name" value="UNDECAPRENYL-PHOSPHATE 4-DEOXY-4-FORMAMIDO-L-ARABINOSE TRANSFERASE-RELATED"/>
    <property type="match status" value="1"/>
</dbReference>
<evidence type="ECO:0000256" key="1">
    <source>
        <dbReference type="ARBA" id="ARBA00001946"/>
    </source>
</evidence>
<dbReference type="AlphaFoldDB" id="A0AAE5BUI0"/>
<reference evidence="7" key="1">
    <citation type="submission" date="2020-01" db="EMBL/GenBank/DDBJ databases">
        <authorList>
            <person name="Chen W.-M."/>
        </authorList>
    </citation>
    <scope>NUCLEOTIDE SEQUENCE</scope>
    <source>
        <strain evidence="7">CYK-10</strain>
    </source>
</reference>
<dbReference type="InterPro" id="IPR001173">
    <property type="entry name" value="Glyco_trans_2-like"/>
</dbReference>
<evidence type="ECO:0000313" key="8">
    <source>
        <dbReference type="Proteomes" id="UP001193501"/>
    </source>
</evidence>
<comment type="similarity">
    <text evidence="2">Belongs to the glycosyltransferase 2 family.</text>
</comment>
<comment type="cofactor">
    <cofactor evidence="1">
        <name>Mg(2+)</name>
        <dbReference type="ChEBI" id="CHEBI:18420"/>
    </cofactor>
</comment>
<dbReference type="SUPFAM" id="SSF53448">
    <property type="entry name" value="Nucleotide-diphospho-sugar transferases"/>
    <property type="match status" value="1"/>
</dbReference>
<gene>
    <name evidence="7" type="ORF">GV832_10135</name>
</gene>